<reference evidence="2 3" key="1">
    <citation type="journal article" date="2020" name="ISME J.">
        <title>Comparative genomics reveals insights into cyanobacterial evolution and habitat adaptation.</title>
        <authorList>
            <person name="Chen M.Y."/>
            <person name="Teng W.K."/>
            <person name="Zhao L."/>
            <person name="Hu C.X."/>
            <person name="Zhou Y.K."/>
            <person name="Han B.P."/>
            <person name="Song L.R."/>
            <person name="Shu W.S."/>
        </authorList>
    </citation>
    <scope>NUCLEOTIDE SEQUENCE [LARGE SCALE GENOMIC DNA]</scope>
    <source>
        <strain evidence="2 3">FACHB-252</strain>
    </source>
</reference>
<organism evidence="2 3">
    <name type="scientific">Nostoc punctiforme FACHB-252</name>
    <dbReference type="NCBI Taxonomy" id="1357509"/>
    <lineage>
        <taxon>Bacteria</taxon>
        <taxon>Bacillati</taxon>
        <taxon>Cyanobacteriota</taxon>
        <taxon>Cyanophyceae</taxon>
        <taxon>Nostocales</taxon>
        <taxon>Nostocaceae</taxon>
        <taxon>Nostoc</taxon>
    </lineage>
</organism>
<sequence length="68" mass="7809">MTIQTQYETLEASLINLRASLSVDDPDYQIVATALKELRRSQVAYNLTRHSNDQMPFDNELHPMTKQG</sequence>
<evidence type="ECO:0000313" key="3">
    <source>
        <dbReference type="Proteomes" id="UP000606396"/>
    </source>
</evidence>
<name>A0ABR8H496_NOSPU</name>
<dbReference type="Proteomes" id="UP000606396">
    <property type="component" value="Unassembled WGS sequence"/>
</dbReference>
<gene>
    <name evidence="2" type="ORF">H6G94_03925</name>
</gene>
<feature type="compositionally biased region" description="Basic and acidic residues" evidence="1">
    <location>
        <begin position="59"/>
        <end position="68"/>
    </location>
</feature>
<dbReference type="EMBL" id="JACJTC010000002">
    <property type="protein sequence ID" value="MBD2610429.1"/>
    <property type="molecule type" value="Genomic_DNA"/>
</dbReference>
<feature type="region of interest" description="Disordered" evidence="1">
    <location>
        <begin position="49"/>
        <end position="68"/>
    </location>
</feature>
<keyword evidence="3" id="KW-1185">Reference proteome</keyword>
<protein>
    <submittedName>
        <fullName evidence="2">Uncharacterized protein</fullName>
    </submittedName>
</protein>
<proteinExistence type="predicted"/>
<evidence type="ECO:0000256" key="1">
    <source>
        <dbReference type="SAM" id="MobiDB-lite"/>
    </source>
</evidence>
<comment type="caution">
    <text evidence="2">The sequence shown here is derived from an EMBL/GenBank/DDBJ whole genome shotgun (WGS) entry which is preliminary data.</text>
</comment>
<dbReference type="RefSeq" id="WP_190948411.1">
    <property type="nucleotide sequence ID" value="NZ_JACJTC010000002.1"/>
</dbReference>
<accession>A0ABR8H496</accession>
<evidence type="ECO:0000313" key="2">
    <source>
        <dbReference type="EMBL" id="MBD2610429.1"/>
    </source>
</evidence>